<feature type="non-terminal residue" evidence="2">
    <location>
        <position position="92"/>
    </location>
</feature>
<protein>
    <recommendedName>
        <fullName evidence="1">DUF6589 domain-containing protein</fullName>
    </recommendedName>
</protein>
<dbReference type="OrthoDB" id="3152464at2759"/>
<evidence type="ECO:0000259" key="1">
    <source>
        <dbReference type="Pfam" id="PF20231"/>
    </source>
</evidence>
<dbReference type="InterPro" id="IPR046496">
    <property type="entry name" value="DUF6589"/>
</dbReference>
<dbReference type="Pfam" id="PF20231">
    <property type="entry name" value="DUF6589"/>
    <property type="match status" value="1"/>
</dbReference>
<name>A0A6A4H1G6_9AGAR</name>
<evidence type="ECO:0000313" key="2">
    <source>
        <dbReference type="EMBL" id="KAE9391528.1"/>
    </source>
</evidence>
<dbReference type="Proteomes" id="UP000799118">
    <property type="component" value="Unassembled WGS sequence"/>
</dbReference>
<proteinExistence type="predicted"/>
<dbReference type="AlphaFoldDB" id="A0A6A4H1G6"/>
<feature type="domain" description="DUF6589" evidence="1">
    <location>
        <begin position="1"/>
        <end position="79"/>
    </location>
</feature>
<organism evidence="2 3">
    <name type="scientific">Gymnopus androsaceus JB14</name>
    <dbReference type="NCBI Taxonomy" id="1447944"/>
    <lineage>
        <taxon>Eukaryota</taxon>
        <taxon>Fungi</taxon>
        <taxon>Dikarya</taxon>
        <taxon>Basidiomycota</taxon>
        <taxon>Agaricomycotina</taxon>
        <taxon>Agaricomycetes</taxon>
        <taxon>Agaricomycetidae</taxon>
        <taxon>Agaricales</taxon>
        <taxon>Marasmiineae</taxon>
        <taxon>Omphalotaceae</taxon>
        <taxon>Gymnopus</taxon>
    </lineage>
</organism>
<feature type="non-terminal residue" evidence="2">
    <location>
        <position position="1"/>
    </location>
</feature>
<accession>A0A6A4H1G6</accession>
<sequence>RDIMRDNHLVNPLGLPDHFMAIDMNIEHHIGYVKALFSTKGLYADWEHLGSVSAGVVHIQACKKKVGKMMDTSYQKEGHTNVDTDSVAWEVA</sequence>
<gene>
    <name evidence="2" type="ORF">BT96DRAFT_778974</name>
</gene>
<reference evidence="2" key="1">
    <citation type="journal article" date="2019" name="Environ. Microbiol.">
        <title>Fungal ecological strategies reflected in gene transcription - a case study of two litter decomposers.</title>
        <authorList>
            <person name="Barbi F."/>
            <person name="Kohler A."/>
            <person name="Barry K."/>
            <person name="Baskaran P."/>
            <person name="Daum C."/>
            <person name="Fauchery L."/>
            <person name="Ihrmark K."/>
            <person name="Kuo A."/>
            <person name="LaButti K."/>
            <person name="Lipzen A."/>
            <person name="Morin E."/>
            <person name="Grigoriev I.V."/>
            <person name="Henrissat B."/>
            <person name="Lindahl B."/>
            <person name="Martin F."/>
        </authorList>
    </citation>
    <scope>NUCLEOTIDE SEQUENCE</scope>
    <source>
        <strain evidence="2">JB14</strain>
    </source>
</reference>
<dbReference type="EMBL" id="ML769621">
    <property type="protein sequence ID" value="KAE9391528.1"/>
    <property type="molecule type" value="Genomic_DNA"/>
</dbReference>
<evidence type="ECO:0000313" key="3">
    <source>
        <dbReference type="Proteomes" id="UP000799118"/>
    </source>
</evidence>
<keyword evidence="3" id="KW-1185">Reference proteome</keyword>